<reference evidence="1" key="1">
    <citation type="submission" date="2016-10" db="EMBL/GenBank/DDBJ databases">
        <title>Sequence of Gallionella enrichment culture.</title>
        <authorList>
            <person name="Poehlein A."/>
            <person name="Muehling M."/>
            <person name="Daniel R."/>
        </authorList>
    </citation>
    <scope>NUCLEOTIDE SEQUENCE</scope>
</reference>
<sequence>MQGGPSLHYGARDWWFTLSWLPQLRGGGEKFAAQDDKSLHLIEKTKQEIRLKVGFNF</sequence>
<evidence type="ECO:0000313" key="1">
    <source>
        <dbReference type="EMBL" id="OIQ72815.1"/>
    </source>
</evidence>
<comment type="caution">
    <text evidence="1">The sequence shown here is derived from an EMBL/GenBank/DDBJ whole genome shotgun (WGS) entry which is preliminary data.</text>
</comment>
<dbReference type="Pfam" id="PF20367">
    <property type="entry name" value="DUF6662"/>
    <property type="match status" value="1"/>
</dbReference>
<dbReference type="InterPro" id="IPR046603">
    <property type="entry name" value="DUF6662"/>
</dbReference>
<accession>A0A1J5PYC7</accession>
<proteinExistence type="predicted"/>
<name>A0A1J5PYC7_9ZZZZ</name>
<protein>
    <submittedName>
        <fullName evidence="1">Uncharacterized protein</fullName>
    </submittedName>
</protein>
<dbReference type="AlphaFoldDB" id="A0A1J5PYC7"/>
<organism evidence="1">
    <name type="scientific">mine drainage metagenome</name>
    <dbReference type="NCBI Taxonomy" id="410659"/>
    <lineage>
        <taxon>unclassified sequences</taxon>
        <taxon>metagenomes</taxon>
        <taxon>ecological metagenomes</taxon>
    </lineage>
</organism>
<dbReference type="EMBL" id="MLJW01003118">
    <property type="protein sequence ID" value="OIQ72815.1"/>
    <property type="molecule type" value="Genomic_DNA"/>
</dbReference>
<gene>
    <name evidence="1" type="ORF">GALL_455570</name>
</gene>